<dbReference type="GO" id="GO:0005254">
    <property type="term" value="F:chloride channel activity"/>
    <property type="evidence" value="ECO:0007669"/>
    <property type="project" value="UniProtKB-KW"/>
</dbReference>
<reference evidence="11 12" key="1">
    <citation type="submission" date="2016-07" db="EMBL/GenBank/DDBJ databases">
        <title>Genome analysis of Sphingobacterium siyangense T12B17.</title>
        <authorList>
            <person name="Xu D."/>
            <person name="Su Y."/>
            <person name="Zheng S."/>
        </authorList>
    </citation>
    <scope>NUCLEOTIDE SEQUENCE [LARGE SCALE GENOMIC DNA]</scope>
    <source>
        <strain evidence="11 12">T12B17</strain>
    </source>
</reference>
<name>A0A420FWQ3_9SPHI</name>
<evidence type="ECO:0000313" key="11">
    <source>
        <dbReference type="EMBL" id="RKF37311.1"/>
    </source>
</evidence>
<keyword evidence="9" id="KW-0407">Ion channel</keyword>
<feature type="transmembrane region" description="Helical" evidence="10">
    <location>
        <begin position="154"/>
        <end position="177"/>
    </location>
</feature>
<dbReference type="Pfam" id="PF00654">
    <property type="entry name" value="Voltage_CLC"/>
    <property type="match status" value="1"/>
</dbReference>
<feature type="transmembrane region" description="Helical" evidence="10">
    <location>
        <begin position="394"/>
        <end position="411"/>
    </location>
</feature>
<accession>A0A420FWQ3</accession>
<evidence type="ECO:0000256" key="2">
    <source>
        <dbReference type="ARBA" id="ARBA00022448"/>
    </source>
</evidence>
<dbReference type="PRINTS" id="PR00762">
    <property type="entry name" value="CLCHANNEL"/>
</dbReference>
<dbReference type="Gene3D" id="1.10.3080.10">
    <property type="entry name" value="Clc chloride channel"/>
    <property type="match status" value="1"/>
</dbReference>
<feature type="transmembrane region" description="Helical" evidence="10">
    <location>
        <begin position="55"/>
        <end position="74"/>
    </location>
</feature>
<evidence type="ECO:0000256" key="8">
    <source>
        <dbReference type="ARBA" id="ARBA00023214"/>
    </source>
</evidence>
<feature type="transmembrane region" description="Helical" evidence="10">
    <location>
        <begin position="263"/>
        <end position="282"/>
    </location>
</feature>
<evidence type="ECO:0000256" key="10">
    <source>
        <dbReference type="SAM" id="Phobius"/>
    </source>
</evidence>
<feature type="transmembrane region" description="Helical" evidence="10">
    <location>
        <begin position="110"/>
        <end position="134"/>
    </location>
</feature>
<feature type="transmembrane region" description="Helical" evidence="10">
    <location>
        <begin position="189"/>
        <end position="207"/>
    </location>
</feature>
<feature type="transmembrane region" description="Helical" evidence="10">
    <location>
        <begin position="331"/>
        <end position="354"/>
    </location>
</feature>
<feature type="transmembrane region" description="Helical" evidence="10">
    <location>
        <begin position="302"/>
        <end position="324"/>
    </location>
</feature>
<evidence type="ECO:0000256" key="5">
    <source>
        <dbReference type="ARBA" id="ARBA00023065"/>
    </source>
</evidence>
<gene>
    <name evidence="11" type="ORF">BCY89_06635</name>
</gene>
<organism evidence="11 12">
    <name type="scientific">Sphingobacterium siyangense</name>
    <dbReference type="NCBI Taxonomy" id="459529"/>
    <lineage>
        <taxon>Bacteria</taxon>
        <taxon>Pseudomonadati</taxon>
        <taxon>Bacteroidota</taxon>
        <taxon>Sphingobacteriia</taxon>
        <taxon>Sphingobacteriales</taxon>
        <taxon>Sphingobacteriaceae</taxon>
        <taxon>Sphingobacterium</taxon>
    </lineage>
</organism>
<evidence type="ECO:0000313" key="12">
    <source>
        <dbReference type="Proteomes" id="UP000286402"/>
    </source>
</evidence>
<dbReference type="InterPro" id="IPR014743">
    <property type="entry name" value="Cl-channel_core"/>
</dbReference>
<dbReference type="GO" id="GO:0034707">
    <property type="term" value="C:chloride channel complex"/>
    <property type="evidence" value="ECO:0007669"/>
    <property type="project" value="UniProtKB-KW"/>
</dbReference>
<sequence>MQGNTTYRKKVVRYSYLKLIGSSALVSIICCLLAYSLKHSTGYVQEELFERVSSWNPKLFIILPSIGITAIYFLRKYAFQNRKNKGIKEIYTTLETRKDHLPFFKIPSHYINGFLTVIFGGSTGVEVSTVVATATVGNQAYKTLHPAWAYKTELICAGVIAGVTLLFGSALGGFLFAFEVIARRYNKTLLISGLTSMAVASVFVYYLDASPLFTFEVKAWRWQAIPFVAILGLIGGILALYFTKIVIYAKSYFAGIKSNFIRVNLGAITVGTFIFFLPALYGDSYHGLGEILKSSLHDSVNLLYFLPLILLVLLKPFVASLTLGAGGDGGVFAPSIVTGALLGVLFAQLCNHYLGTQLVVINFALFGAAAMLSAAIHAPFTAIFIIASLVPSGYLLLAPLLISSFIAKALAKKLYPYNVYTYKEVATAKPL</sequence>
<proteinExistence type="predicted"/>
<evidence type="ECO:0000256" key="1">
    <source>
        <dbReference type="ARBA" id="ARBA00004141"/>
    </source>
</evidence>
<keyword evidence="7" id="KW-0869">Chloride channel</keyword>
<feature type="transmembrane region" description="Helical" evidence="10">
    <location>
        <begin position="360"/>
        <end position="387"/>
    </location>
</feature>
<keyword evidence="3 10" id="KW-0812">Transmembrane</keyword>
<dbReference type="InterPro" id="IPR001807">
    <property type="entry name" value="ClC"/>
</dbReference>
<keyword evidence="12" id="KW-1185">Reference proteome</keyword>
<keyword evidence="6 10" id="KW-0472">Membrane</keyword>
<dbReference type="AlphaFoldDB" id="A0A420FWQ3"/>
<protein>
    <submittedName>
        <fullName evidence="11">Chloride channel protein</fullName>
    </submittedName>
</protein>
<feature type="transmembrane region" description="Helical" evidence="10">
    <location>
        <begin position="16"/>
        <end position="35"/>
    </location>
</feature>
<evidence type="ECO:0000256" key="6">
    <source>
        <dbReference type="ARBA" id="ARBA00023136"/>
    </source>
</evidence>
<dbReference type="PANTHER" id="PTHR43427:SF6">
    <property type="entry name" value="CHLORIDE CHANNEL PROTEIN CLC-E"/>
    <property type="match status" value="1"/>
</dbReference>
<keyword evidence="5" id="KW-0406">Ion transport</keyword>
<dbReference type="SUPFAM" id="SSF81340">
    <property type="entry name" value="Clc chloride channel"/>
    <property type="match status" value="1"/>
</dbReference>
<feature type="transmembrane region" description="Helical" evidence="10">
    <location>
        <begin position="219"/>
        <end position="242"/>
    </location>
</feature>
<evidence type="ECO:0000256" key="7">
    <source>
        <dbReference type="ARBA" id="ARBA00023173"/>
    </source>
</evidence>
<evidence type="ECO:0000256" key="9">
    <source>
        <dbReference type="ARBA" id="ARBA00023303"/>
    </source>
</evidence>
<comment type="subcellular location">
    <subcellularLocation>
        <location evidence="1">Membrane</location>
        <topology evidence="1">Multi-pass membrane protein</topology>
    </subcellularLocation>
</comment>
<keyword evidence="2" id="KW-0813">Transport</keyword>
<keyword evidence="8" id="KW-0868">Chloride</keyword>
<dbReference type="PANTHER" id="PTHR43427">
    <property type="entry name" value="CHLORIDE CHANNEL PROTEIN CLC-E"/>
    <property type="match status" value="1"/>
</dbReference>
<evidence type="ECO:0000256" key="3">
    <source>
        <dbReference type="ARBA" id="ARBA00022692"/>
    </source>
</evidence>
<keyword evidence="4 10" id="KW-1133">Transmembrane helix</keyword>
<dbReference type="RefSeq" id="WP_120334353.1">
    <property type="nucleotide sequence ID" value="NZ_MCAQ01000012.1"/>
</dbReference>
<dbReference type="CDD" id="cd00400">
    <property type="entry name" value="Voltage_gated_ClC"/>
    <property type="match status" value="1"/>
</dbReference>
<dbReference type="Proteomes" id="UP000286402">
    <property type="component" value="Unassembled WGS sequence"/>
</dbReference>
<comment type="caution">
    <text evidence="11">The sequence shown here is derived from an EMBL/GenBank/DDBJ whole genome shotgun (WGS) entry which is preliminary data.</text>
</comment>
<dbReference type="EMBL" id="MCAQ01000012">
    <property type="protein sequence ID" value="RKF37311.1"/>
    <property type="molecule type" value="Genomic_DNA"/>
</dbReference>
<evidence type="ECO:0000256" key="4">
    <source>
        <dbReference type="ARBA" id="ARBA00022989"/>
    </source>
</evidence>
<dbReference type="InterPro" id="IPR050368">
    <property type="entry name" value="ClC-type_chloride_channel"/>
</dbReference>